<protein>
    <recommendedName>
        <fullName evidence="4">Major facilitator superfamily (MFS) profile domain-containing protein</fullName>
    </recommendedName>
</protein>
<dbReference type="InterPro" id="IPR036259">
    <property type="entry name" value="MFS_trans_sf"/>
</dbReference>
<feature type="transmembrane region" description="Helical" evidence="3">
    <location>
        <begin position="466"/>
        <end position="487"/>
    </location>
</feature>
<feature type="transmembrane region" description="Helical" evidence="3">
    <location>
        <begin position="541"/>
        <end position="558"/>
    </location>
</feature>
<feature type="transmembrane region" description="Helical" evidence="3">
    <location>
        <begin position="301"/>
        <end position="328"/>
    </location>
</feature>
<comment type="caution">
    <text evidence="5">The sequence shown here is derived from an EMBL/GenBank/DDBJ whole genome shotgun (WGS) entry which is preliminary data.</text>
</comment>
<feature type="transmembrane region" description="Helical" evidence="3">
    <location>
        <begin position="743"/>
        <end position="765"/>
    </location>
</feature>
<keyword evidence="3" id="KW-0812">Transmembrane</keyword>
<dbReference type="AlphaFoldDB" id="A0A8H2X826"/>
<comment type="similarity">
    <text evidence="2">Belongs to the major facilitator superfamily. Monocarboxylate porter (TC 2.A.1.13) family.</text>
</comment>
<feature type="transmembrane region" description="Helical" evidence="3">
    <location>
        <begin position="151"/>
        <end position="170"/>
    </location>
</feature>
<dbReference type="PANTHER" id="PTHR11360">
    <property type="entry name" value="MONOCARBOXYLATE TRANSPORTER"/>
    <property type="match status" value="1"/>
</dbReference>
<feature type="transmembrane region" description="Helical" evidence="3">
    <location>
        <begin position="578"/>
        <end position="596"/>
    </location>
</feature>
<dbReference type="SUPFAM" id="SSF103473">
    <property type="entry name" value="MFS general substrate transporter"/>
    <property type="match status" value="2"/>
</dbReference>
<name>A0A8H2X826_9AGAM</name>
<evidence type="ECO:0000256" key="2">
    <source>
        <dbReference type="ARBA" id="ARBA00006727"/>
    </source>
</evidence>
<feature type="transmembrane region" description="Helical" evidence="3">
    <location>
        <begin position="438"/>
        <end position="460"/>
    </location>
</feature>
<dbReference type="Gene3D" id="1.20.1250.20">
    <property type="entry name" value="MFS general substrate transporter like domains"/>
    <property type="match status" value="3"/>
</dbReference>
<evidence type="ECO:0000259" key="4">
    <source>
        <dbReference type="PROSITE" id="PS50850"/>
    </source>
</evidence>
<dbReference type="Pfam" id="PF07690">
    <property type="entry name" value="MFS_1"/>
    <property type="match status" value="2"/>
</dbReference>
<feature type="domain" description="Major facilitator superfamily (MFS) profile" evidence="4">
    <location>
        <begin position="109"/>
        <end position="491"/>
    </location>
</feature>
<reference evidence="5" key="1">
    <citation type="submission" date="2021-01" db="EMBL/GenBank/DDBJ databases">
        <authorList>
            <person name="Kaushik A."/>
        </authorList>
    </citation>
    <scope>NUCLEOTIDE SEQUENCE</scope>
    <source>
        <strain evidence="5">AG1-1B</strain>
    </source>
</reference>
<organism evidence="5 6">
    <name type="scientific">Rhizoctonia solani</name>
    <dbReference type="NCBI Taxonomy" id="456999"/>
    <lineage>
        <taxon>Eukaryota</taxon>
        <taxon>Fungi</taxon>
        <taxon>Dikarya</taxon>
        <taxon>Basidiomycota</taxon>
        <taxon>Agaricomycotina</taxon>
        <taxon>Agaricomycetes</taxon>
        <taxon>Cantharellales</taxon>
        <taxon>Ceratobasidiaceae</taxon>
        <taxon>Rhizoctonia</taxon>
    </lineage>
</organism>
<dbReference type="InterPro" id="IPR020846">
    <property type="entry name" value="MFS_dom"/>
</dbReference>
<keyword evidence="3" id="KW-1133">Transmembrane helix</keyword>
<dbReference type="InterPro" id="IPR011701">
    <property type="entry name" value="MFS"/>
</dbReference>
<feature type="transmembrane region" description="Helical" evidence="3">
    <location>
        <begin position="666"/>
        <end position="688"/>
    </location>
</feature>
<sequence length="854" mass="92526">MSDRTLYNPFNPYDPYDPYDPYSPYGPYNSYSLINPYNPYTVYGTPDSRSPAQSIFDEERRLIGGTGHSRIGSLQGNDWQNTDLGPEQRLLEKKPEEPAKDEFPDGGLRAWMVVIGSMCVTFGTFGFVNAWGVFQSYYHETILADVSPSAISWIGSIQYALVFFPGLLVGRLFDLGYFRIPQITASVVLVGGTFLTAECKEYWQFLICQGVGVGFASGFLFGPAIAVVSHWFQKRRGLAFGIIASGASIGGTVIPITVRKLIPLIGFPWAMRVIGFIELVVLGTSILTLRRRLPGRKSSGGLLNLSSFLHIPYSLYVLAAVISFLGLYTVLTYLEVYGREGVGLPVEFSIYLIPIANAASLVGRVGSGYVTDKLGPLNTLIPSTFVAGICTFIWPFARTKGALIAVSCVYGIACGTFVGMLPAPVARMGSPEDIGRRTGMLMTIAAIGALAGPPISGAILGKTDSYVSVGIYAGSMIIVCVLMLIAVKYAALKKFSVEKEQYSSRGHPPDLVEYDSSMDSARLDTRASGLRVGNVFIEDKFIILLGSCAGVFAVGINDTAMGANLPSIQEHYNLSYDVLSIVFLAGFGGYLISCVLNSVLQSVIGIRGVLLMAGFWYATGAMLIAFAPPFPVVMIGLMLMGVGGGFYDTCLTGVISHFESTKLMNIFYSFFGFGSLVSPFIVGALAKAGIKWNVFYWVPFSIAVLVTLCHLVLFKNYKIPSEDENTEHQGAYGRLKQVTRMQIIWVGIPLTILGFAINNILGNWLTLYLMEVKGSGPDVSRYQLSVYWAGLTFGRVFFSLPFINVSERAGNTLLVAALSGAIGVFWGVNSVPLNWLMVGAAGFCLGVSVQTHLV</sequence>
<evidence type="ECO:0000313" key="5">
    <source>
        <dbReference type="EMBL" id="CAE6416077.1"/>
    </source>
</evidence>
<feature type="transmembrane region" description="Helical" evidence="3">
    <location>
        <begin position="203"/>
        <end position="226"/>
    </location>
</feature>
<feature type="transmembrane region" description="Helical" evidence="3">
    <location>
        <begin position="238"/>
        <end position="257"/>
    </location>
</feature>
<feature type="transmembrane region" description="Helical" evidence="3">
    <location>
        <begin position="377"/>
        <end position="397"/>
    </location>
</feature>
<dbReference type="EMBL" id="CAJMWQ010000973">
    <property type="protein sequence ID" value="CAE6416077.1"/>
    <property type="molecule type" value="Genomic_DNA"/>
</dbReference>
<dbReference type="Proteomes" id="UP000663826">
    <property type="component" value="Unassembled WGS sequence"/>
</dbReference>
<dbReference type="GO" id="GO:0022857">
    <property type="term" value="F:transmembrane transporter activity"/>
    <property type="evidence" value="ECO:0007669"/>
    <property type="project" value="InterPro"/>
</dbReference>
<evidence type="ECO:0000256" key="1">
    <source>
        <dbReference type="ARBA" id="ARBA00004141"/>
    </source>
</evidence>
<dbReference type="CDD" id="cd17352">
    <property type="entry name" value="MFS_MCT_SLC16"/>
    <property type="match status" value="1"/>
</dbReference>
<dbReference type="PROSITE" id="PS50850">
    <property type="entry name" value="MFS"/>
    <property type="match status" value="2"/>
</dbReference>
<feature type="transmembrane region" description="Helical" evidence="3">
    <location>
        <begin position="110"/>
        <end position="131"/>
    </location>
</feature>
<feature type="transmembrane region" description="Helical" evidence="3">
    <location>
        <begin position="633"/>
        <end position="654"/>
    </location>
</feature>
<dbReference type="InterPro" id="IPR050327">
    <property type="entry name" value="Proton-linked_MCT"/>
</dbReference>
<accession>A0A8H2X826</accession>
<feature type="transmembrane region" description="Helical" evidence="3">
    <location>
        <begin position="810"/>
        <end position="828"/>
    </location>
</feature>
<gene>
    <name evidence="5" type="ORF">RDB_LOCUS43398</name>
</gene>
<feature type="transmembrane region" description="Helical" evidence="3">
    <location>
        <begin position="403"/>
        <end position="426"/>
    </location>
</feature>
<evidence type="ECO:0000313" key="6">
    <source>
        <dbReference type="Proteomes" id="UP000663826"/>
    </source>
</evidence>
<dbReference type="GO" id="GO:0016020">
    <property type="term" value="C:membrane"/>
    <property type="evidence" value="ECO:0007669"/>
    <property type="project" value="UniProtKB-SubCell"/>
</dbReference>
<proteinExistence type="inferred from homology"/>
<feature type="domain" description="Major facilitator superfamily (MFS) profile" evidence="4">
    <location>
        <begin position="543"/>
        <end position="854"/>
    </location>
</feature>
<feature type="transmembrane region" description="Helical" evidence="3">
    <location>
        <begin position="177"/>
        <end position="197"/>
    </location>
</feature>
<evidence type="ECO:0000256" key="3">
    <source>
        <dbReference type="SAM" id="Phobius"/>
    </source>
</evidence>
<feature type="transmembrane region" description="Helical" evidence="3">
    <location>
        <begin position="608"/>
        <end position="627"/>
    </location>
</feature>
<comment type="subcellular location">
    <subcellularLocation>
        <location evidence="1">Membrane</location>
        <topology evidence="1">Multi-pass membrane protein</topology>
    </subcellularLocation>
</comment>
<feature type="transmembrane region" description="Helical" evidence="3">
    <location>
        <begin position="785"/>
        <end position="803"/>
    </location>
</feature>
<dbReference type="PANTHER" id="PTHR11360:SF234">
    <property type="entry name" value="MFS-TYPE TRANSPORTER DBAD-RELATED"/>
    <property type="match status" value="1"/>
</dbReference>
<feature type="transmembrane region" description="Helical" evidence="3">
    <location>
        <begin position="348"/>
        <end position="365"/>
    </location>
</feature>
<feature type="transmembrane region" description="Helical" evidence="3">
    <location>
        <begin position="694"/>
        <end position="714"/>
    </location>
</feature>
<feature type="transmembrane region" description="Helical" evidence="3">
    <location>
        <begin position="269"/>
        <end position="289"/>
    </location>
</feature>
<keyword evidence="3" id="KW-0472">Membrane</keyword>